<keyword evidence="3" id="KW-0808">Transferase</keyword>
<dbReference type="EC" id="2.7.1.49" evidence="3"/>
<dbReference type="Pfam" id="PF08543">
    <property type="entry name" value="Phos_pyr_kin"/>
    <property type="match status" value="1"/>
</dbReference>
<organism evidence="3 6">
    <name type="scientific">Methanococcus maripaludis</name>
    <name type="common">Methanococcus deltae</name>
    <dbReference type="NCBI Taxonomy" id="39152"/>
    <lineage>
        <taxon>Archaea</taxon>
        <taxon>Methanobacteriati</taxon>
        <taxon>Methanobacteriota</taxon>
        <taxon>Methanomada group</taxon>
        <taxon>Methanococci</taxon>
        <taxon>Methanococcales</taxon>
        <taxon>Methanococcaceae</taxon>
        <taxon>Methanococcus</taxon>
    </lineage>
</organism>
<feature type="domain" description="Thiamine-phosphate synthase ThiN" evidence="2">
    <location>
        <begin position="281"/>
        <end position="391"/>
    </location>
</feature>
<dbReference type="InterPro" id="IPR036409">
    <property type="entry name" value="Aldolase_II/adducin_N_sf"/>
</dbReference>
<dbReference type="SUPFAM" id="SSF53613">
    <property type="entry name" value="Ribokinase-like"/>
    <property type="match status" value="1"/>
</dbReference>
<keyword evidence="3" id="KW-0418">Kinase</keyword>
<dbReference type="Proteomes" id="UP000239462">
    <property type="component" value="Chromosome"/>
</dbReference>
<dbReference type="Gene3D" id="3.40.1190.20">
    <property type="match status" value="1"/>
</dbReference>
<dbReference type="Pfam" id="PF10120">
    <property type="entry name" value="ThiN"/>
    <property type="match status" value="1"/>
</dbReference>
<dbReference type="InterPro" id="IPR013749">
    <property type="entry name" value="PM/HMP-P_kinase-1"/>
</dbReference>
<dbReference type="InterPro" id="IPR004399">
    <property type="entry name" value="HMP/HMP-P_kinase_dom"/>
</dbReference>
<dbReference type="Proteomes" id="UP000567099">
    <property type="component" value="Unassembled WGS sequence"/>
</dbReference>
<dbReference type="CDD" id="cd01169">
    <property type="entry name" value="HMPP_kinase"/>
    <property type="match status" value="1"/>
</dbReference>
<evidence type="ECO:0000313" key="6">
    <source>
        <dbReference type="Proteomes" id="UP000239462"/>
    </source>
</evidence>
<dbReference type="GO" id="GO:0008972">
    <property type="term" value="F:phosphomethylpyrimidine kinase activity"/>
    <property type="evidence" value="ECO:0007669"/>
    <property type="project" value="UniProtKB-EC"/>
</dbReference>
<evidence type="ECO:0000259" key="1">
    <source>
        <dbReference type="Pfam" id="PF08543"/>
    </source>
</evidence>
<reference evidence="3" key="2">
    <citation type="submission" date="2018-02" db="EMBL/GenBank/DDBJ databases">
        <title>Complete genome sequence of the Methanococcus maripaludis type strain JJ (DSM 2067), a model for selenoprotein synthesis in Archaea.</title>
        <authorList>
            <person name="Poehlein A."/>
            <person name="Heym D."/>
            <person name="Quitzke V."/>
            <person name="Fersch J."/>
            <person name="Daniel R."/>
            <person name="Rother M."/>
        </authorList>
    </citation>
    <scope>NUCLEOTIDE SEQUENCE [LARGE SCALE GENOMIC DNA]</scope>
    <source>
        <strain evidence="3">DSM 2067</strain>
    </source>
</reference>
<evidence type="ECO:0000313" key="3">
    <source>
        <dbReference type="EMBL" id="AVB76579.1"/>
    </source>
</evidence>
<evidence type="ECO:0000313" key="7">
    <source>
        <dbReference type="Proteomes" id="UP000567099"/>
    </source>
</evidence>
<dbReference type="EMBL" id="JACDUO010000001">
    <property type="protein sequence ID" value="MBA2863088.1"/>
    <property type="molecule type" value="Genomic_DNA"/>
</dbReference>
<dbReference type="KEGG" id="mmad:MMJJ_11980"/>
<dbReference type="GO" id="GO:0008902">
    <property type="term" value="F:hydroxymethylpyrimidine kinase activity"/>
    <property type="evidence" value="ECO:0007669"/>
    <property type="project" value="UniProtKB-EC"/>
</dbReference>
<dbReference type="EC" id="2.7.4.7" evidence="4"/>
<dbReference type="Proteomes" id="UP000590564">
    <property type="component" value="Unassembled WGS sequence"/>
</dbReference>
<dbReference type="AlphaFoldDB" id="A0A2L1CB84"/>
<dbReference type="EMBL" id="CP026606">
    <property type="protein sequence ID" value="AVB76579.1"/>
    <property type="molecule type" value="Genomic_DNA"/>
</dbReference>
<dbReference type="RefSeq" id="WP_104838069.1">
    <property type="nucleotide sequence ID" value="NZ_CP026606.1"/>
</dbReference>
<dbReference type="PANTHER" id="PTHR20858">
    <property type="entry name" value="PHOSPHOMETHYLPYRIMIDINE KINASE"/>
    <property type="match status" value="1"/>
</dbReference>
<dbReference type="InterPro" id="IPR019293">
    <property type="entry name" value="ThiN"/>
</dbReference>
<feature type="domain" description="Pyridoxamine kinase/Phosphomethylpyrimidine kinase" evidence="1">
    <location>
        <begin position="10"/>
        <end position="233"/>
    </location>
</feature>
<sequence>MNILTVGGFDPTGGAGIVADVKTIKELQKNPLSIITSIIPQNNNKVFLKKDLSKEEIKAQFDAIFEDFDVNWVKTGVLTIDSIDIILEFKEKYGFNIICDPVLKSTTDFEFSDDFLNKKYFEFFKECFLITPNLKEFEIIEKMFETSKSNLNDINVLVTGKTDVLKINNKNIEITGKYVEKEVHGTGCTYSSAITCFLSTGMTVKDSIVSAKEFVLGSVIYAEKTKFGYNSNPTSIDKESVEKNLAYAFNLLKNIDISLADPNFIISESILLPETYLDIATVKNNGDINFGISNTNSDLLLKLKEFNPKIRSCISLKSDESIKSKLENSKLSICPMKLLNDPISSLKEELIQNRSRTLFDENFSDILYFEEKKPNLTILGDNSLEIVKKLEKIEKLIKNR</sequence>
<gene>
    <name evidence="3" type="primary">thiD</name>
    <name evidence="4" type="ORF">HNP94_000088</name>
    <name evidence="5" type="ORF">HNP96_000928</name>
    <name evidence="3" type="ORF">MMJJ_11980</name>
</gene>
<accession>A0A2L1CB84</accession>
<evidence type="ECO:0000313" key="4">
    <source>
        <dbReference type="EMBL" id="MBA2863088.1"/>
    </source>
</evidence>
<reference evidence="6" key="1">
    <citation type="journal article" date="2018" name="Genome Announc.">
        <title>Complete Genome Sequence of the Methanococcus maripaludis Type Strain JJ (DSM 2067), a Model for Selenoprotein Synthesis in Archaea.</title>
        <authorList>
            <person name="Poehlein A."/>
            <person name="Heym D."/>
            <person name="Quitzke V."/>
            <person name="Fersch J."/>
            <person name="Daniel R."/>
            <person name="Rother M."/>
        </authorList>
    </citation>
    <scope>NUCLEOTIDE SEQUENCE [LARGE SCALE GENOMIC DNA]</scope>
    <source>
        <strain evidence="6">DSM 2067</strain>
    </source>
</reference>
<dbReference type="GeneID" id="36102285"/>
<dbReference type="GO" id="GO:0005829">
    <property type="term" value="C:cytosol"/>
    <property type="evidence" value="ECO:0007669"/>
    <property type="project" value="TreeGrafter"/>
</dbReference>
<name>A0A2L1CB84_METMI</name>
<protein>
    <submittedName>
        <fullName evidence="3">Hydroxymethylpyrimidine/phosphomethylpyrimidine kinase</fullName>
        <ecNumber evidence="3">2.7.1.49</ecNumber>
        <ecNumber evidence="4">2.7.4.7</ecNumber>
    </submittedName>
</protein>
<proteinExistence type="predicted"/>
<dbReference type="SUPFAM" id="SSF53639">
    <property type="entry name" value="AraD/HMP-PK domain-like"/>
    <property type="match status" value="1"/>
</dbReference>
<reference evidence="4 7" key="3">
    <citation type="submission" date="2020-07" db="EMBL/GenBank/DDBJ databases">
        <title>Genomic Encyclopedia of Type Strains, Phase IV (KMG-V): Genome sequencing to study the core and pangenomes of soil and plant-associated prokaryotes.</title>
        <authorList>
            <person name="Whitman W."/>
        </authorList>
    </citation>
    <scope>NUCLEOTIDE SEQUENCE [LARGE SCALE GENOMIC DNA]</scope>
    <source>
        <strain evidence="4 7">C13</strain>
        <strain evidence="5 8">D1</strain>
    </source>
</reference>
<dbReference type="EMBL" id="JACHED010000001">
    <property type="protein sequence ID" value="MBB6496907.1"/>
    <property type="molecule type" value="Genomic_DNA"/>
</dbReference>
<evidence type="ECO:0000313" key="5">
    <source>
        <dbReference type="EMBL" id="MBB6496907.1"/>
    </source>
</evidence>
<evidence type="ECO:0000313" key="8">
    <source>
        <dbReference type="Proteomes" id="UP000590564"/>
    </source>
</evidence>
<dbReference type="InterPro" id="IPR029056">
    <property type="entry name" value="Ribokinase-like"/>
</dbReference>
<evidence type="ECO:0000259" key="2">
    <source>
        <dbReference type="Pfam" id="PF10120"/>
    </source>
</evidence>
<dbReference type="Gene3D" id="3.40.225.10">
    <property type="entry name" value="Class II aldolase/adducin N-terminal domain"/>
    <property type="match status" value="1"/>
</dbReference>
<dbReference type="GO" id="GO:0009228">
    <property type="term" value="P:thiamine biosynthetic process"/>
    <property type="evidence" value="ECO:0007669"/>
    <property type="project" value="InterPro"/>
</dbReference>
<dbReference type="PANTHER" id="PTHR20858:SF17">
    <property type="entry name" value="HYDROXYMETHYLPYRIMIDINE_PHOSPHOMETHYLPYRIMIDINE KINASE THI20-RELATED"/>
    <property type="match status" value="1"/>
</dbReference>